<dbReference type="Gene3D" id="3.20.20.140">
    <property type="entry name" value="Metal-dependent hydrolases"/>
    <property type="match status" value="1"/>
</dbReference>
<organism evidence="2 3">
    <name type="scientific">Algimonas ampicilliniresistens</name>
    <dbReference type="NCBI Taxonomy" id="1298735"/>
    <lineage>
        <taxon>Bacteria</taxon>
        <taxon>Pseudomonadati</taxon>
        <taxon>Pseudomonadota</taxon>
        <taxon>Alphaproteobacteria</taxon>
        <taxon>Maricaulales</taxon>
        <taxon>Robiginitomaculaceae</taxon>
        <taxon>Algimonas</taxon>
    </lineage>
</organism>
<dbReference type="InterPro" id="IPR013108">
    <property type="entry name" value="Amidohydro_3"/>
</dbReference>
<proteinExistence type="predicted"/>
<dbReference type="Pfam" id="PF07969">
    <property type="entry name" value="Amidohydro_3"/>
    <property type="match status" value="1"/>
</dbReference>
<dbReference type="InterPro" id="IPR032466">
    <property type="entry name" value="Metal_Hydrolase"/>
</dbReference>
<dbReference type="PANTHER" id="PTHR22642:SF2">
    <property type="entry name" value="PROTEIN LONG AFTER FAR-RED 3"/>
    <property type="match status" value="1"/>
</dbReference>
<dbReference type="Gene3D" id="3.10.310.70">
    <property type="match status" value="1"/>
</dbReference>
<dbReference type="EMBL" id="BSNK01000001">
    <property type="protein sequence ID" value="GLQ23559.1"/>
    <property type="molecule type" value="Genomic_DNA"/>
</dbReference>
<reference evidence="2" key="1">
    <citation type="journal article" date="2014" name="Int. J. Syst. Evol. Microbiol.">
        <title>Complete genome of a new Firmicutes species belonging to the dominant human colonic microbiota ('Ruminococcus bicirculans') reveals two chromosomes and a selective capacity to utilize plant glucans.</title>
        <authorList>
            <consortium name="NISC Comparative Sequencing Program"/>
            <person name="Wegmann U."/>
            <person name="Louis P."/>
            <person name="Goesmann A."/>
            <person name="Henrissat B."/>
            <person name="Duncan S.H."/>
            <person name="Flint H.J."/>
        </authorList>
    </citation>
    <scope>NUCLEOTIDE SEQUENCE</scope>
    <source>
        <strain evidence="2">NBRC 108219</strain>
    </source>
</reference>
<dbReference type="Proteomes" id="UP001161391">
    <property type="component" value="Unassembled WGS sequence"/>
</dbReference>
<dbReference type="PANTHER" id="PTHR22642">
    <property type="entry name" value="IMIDAZOLONEPROPIONASE"/>
    <property type="match status" value="1"/>
</dbReference>
<dbReference type="InterPro" id="IPR011059">
    <property type="entry name" value="Metal-dep_hydrolase_composite"/>
</dbReference>
<feature type="domain" description="Amidohydrolase 3" evidence="1">
    <location>
        <begin position="76"/>
        <end position="558"/>
    </location>
</feature>
<comment type="caution">
    <text evidence="2">The sequence shown here is derived from an EMBL/GenBank/DDBJ whole genome shotgun (WGS) entry which is preliminary data.</text>
</comment>
<dbReference type="RefSeq" id="WP_284389093.1">
    <property type="nucleotide sequence ID" value="NZ_BSNK01000001.1"/>
</dbReference>
<name>A0ABQ5V9B2_9PROT</name>
<sequence length="560" mass="60923">MRRSIIAFILLAGCADSQPDLSDITLYRTTAITADADQPKATGVAVKDGGITAVGDFDALRKQLSGATINEEYADQVLLPGLIDPHVHMTLGAMMYGAEMVPPWDVPMPDGEISGLTSRGALLTRIAEIDASAPDGPLVLWGYHDLIQGDIRRDDLDAISTERPLFLWHWSGHDFYLNSAAINMVGATPALADQFHGIELDNVGELTGRIYEDALLAIFERFAAVIMHPDHIQLGWDRYEALLRDAGVTTVAEMGYGIFGRAIEDTFLAAHHDSTDGYQVYLVPEHRAFEQEFGDTVVETVRQMAAERENVLPQIKLFSDAAFYSQTMKLTPPGYVGGQSKGQTGLYVIQPDALPDLMARYWNAGIDIHIHSNGDAAQDSTLSAFEAQSPGTDEQRLIIEHAALLTPSQIERLAKLPAGVSAASHYVRYMGGVMAEAIGEKAEYLSPMGSTAKAGIPTTLHSDAPLAPPYPLLAAQAHLLRDTEDGTISLPEERLTREQAIKAITLDAAWSLGLENEIGSIEAGKRANFTIVDRNPLTTKPENWSKIRVLGRIKDGVIYP</sequence>
<protein>
    <recommendedName>
        <fullName evidence="1">Amidohydrolase 3 domain-containing protein</fullName>
    </recommendedName>
</protein>
<gene>
    <name evidence="2" type="ORF">GCM10007853_14330</name>
</gene>
<dbReference type="Gene3D" id="2.30.40.10">
    <property type="entry name" value="Urease, subunit C, domain 1"/>
    <property type="match status" value="1"/>
</dbReference>
<keyword evidence="3" id="KW-1185">Reference proteome</keyword>
<evidence type="ECO:0000259" key="1">
    <source>
        <dbReference type="Pfam" id="PF07969"/>
    </source>
</evidence>
<dbReference type="SUPFAM" id="SSF51556">
    <property type="entry name" value="Metallo-dependent hydrolases"/>
    <property type="match status" value="1"/>
</dbReference>
<reference evidence="2" key="2">
    <citation type="submission" date="2023-01" db="EMBL/GenBank/DDBJ databases">
        <title>Draft genome sequence of Algimonas ampicilliniresistens strain NBRC 108219.</title>
        <authorList>
            <person name="Sun Q."/>
            <person name="Mori K."/>
        </authorList>
    </citation>
    <scope>NUCLEOTIDE SEQUENCE</scope>
    <source>
        <strain evidence="2">NBRC 108219</strain>
    </source>
</reference>
<accession>A0ABQ5V9B2</accession>
<evidence type="ECO:0000313" key="3">
    <source>
        <dbReference type="Proteomes" id="UP001161391"/>
    </source>
</evidence>
<dbReference type="SUPFAM" id="SSF51338">
    <property type="entry name" value="Composite domain of metallo-dependent hydrolases"/>
    <property type="match status" value="1"/>
</dbReference>
<evidence type="ECO:0000313" key="2">
    <source>
        <dbReference type="EMBL" id="GLQ23559.1"/>
    </source>
</evidence>